<dbReference type="AlphaFoldDB" id="A0A6B8VWR1"/>
<dbReference type="Proteomes" id="UP000427071">
    <property type="component" value="Chromosome"/>
</dbReference>
<name>A0A6B8VWR1_9CORY</name>
<dbReference type="RefSeq" id="WP_156193466.1">
    <property type="nucleotide sequence ID" value="NZ_CP046452.1"/>
</dbReference>
<reference evidence="2" key="1">
    <citation type="submission" date="2019-11" db="EMBL/GenBank/DDBJ databases">
        <title>Complete genome sequence of Corynebacterium kalinowskii 1959, a novel Corynebacterium species isolated from soil of a small paddock in Vilsendorf, Germany.</title>
        <authorList>
            <person name="Schaffert L."/>
            <person name="Ruwe M."/>
            <person name="Milse J."/>
            <person name="Hanuschka K."/>
            <person name="Ortseifen V."/>
            <person name="Droste J."/>
            <person name="Brandt D."/>
            <person name="Schlueter L."/>
            <person name="Kutter Y."/>
            <person name="Vinke S."/>
            <person name="Viehoefer P."/>
            <person name="Jacob L."/>
            <person name="Luebke N.-C."/>
            <person name="Schulte-Berndt E."/>
            <person name="Hain C."/>
            <person name="Linder M."/>
            <person name="Schmidt P."/>
            <person name="Wollenschlaeger L."/>
            <person name="Luttermann T."/>
            <person name="Thieme E."/>
            <person name="Hassa J."/>
            <person name="Haak M."/>
            <person name="Wittchen M."/>
            <person name="Mentz A."/>
            <person name="Persicke M."/>
            <person name="Busche T."/>
            <person name="Ruckert C."/>
        </authorList>
    </citation>
    <scope>NUCLEOTIDE SEQUENCE [LARGE SCALE GENOMIC DNA]</scope>
    <source>
        <strain evidence="2">1959</strain>
    </source>
</reference>
<accession>A0A6B8VWR1</accession>
<protein>
    <submittedName>
        <fullName evidence="1">Uncharacterized protein</fullName>
    </submittedName>
</protein>
<evidence type="ECO:0000313" key="1">
    <source>
        <dbReference type="EMBL" id="QGU03146.1"/>
    </source>
</evidence>
<organism evidence="1 2">
    <name type="scientific">Corynebacterium kalinowskii</name>
    <dbReference type="NCBI Taxonomy" id="2675216"/>
    <lineage>
        <taxon>Bacteria</taxon>
        <taxon>Bacillati</taxon>
        <taxon>Actinomycetota</taxon>
        <taxon>Actinomycetes</taxon>
        <taxon>Mycobacteriales</taxon>
        <taxon>Corynebacteriaceae</taxon>
        <taxon>Corynebacterium</taxon>
    </lineage>
</organism>
<dbReference type="KEGG" id="ckw:CKALI_11510"/>
<proteinExistence type="predicted"/>
<evidence type="ECO:0000313" key="2">
    <source>
        <dbReference type="Proteomes" id="UP000427071"/>
    </source>
</evidence>
<dbReference type="EMBL" id="CP046452">
    <property type="protein sequence ID" value="QGU03146.1"/>
    <property type="molecule type" value="Genomic_DNA"/>
</dbReference>
<keyword evidence="2" id="KW-1185">Reference proteome</keyword>
<sequence length="209" mass="23498">MGLSSPQANERPRDAFQVGNFDPFSEMSKLAERAGHHRSMVGFARTQAEKIHGDAQAAAWRMKTAELKKSPAYDLLDNLVELGFSWRHIAQLVGVSVPAVRKWRKGQSISPDSRQKLAALNAALDIIQNTHYVTEVASWFEMPVVDSAPITPIDLYVSQRTDLIFDYANGQEDPEDILTKFNPQWREEFASDFVVTMESDGNYSIRPKG</sequence>
<gene>
    <name evidence="1" type="ORF">CKALI_11510</name>
</gene>